<sequence length="283" mass="30887">MAIQVAVVSGSVFVLIAVLLTLCSAINLNQPTSKPKHIKLAPSTASPGDGGASTPKQDDSGVAIYRFINSHTGTTCILMKTDAVVEIKFKLNNLEEQADSFIPERALLESNCQNEDVASLRISWTGYSLVISFAKYPGGEKWYISNVELTVSPDLPQLRGIPVKDKSAIRLYHRTILIPTPVGKAFECDELDVDLEPAPDDKSTPPGVRGSLLLRLIKIQPFMYKGEDFSTAVHCRKGQSSFRDETASIAVGSTLAVAVIAILIGYSAYKYFRVKNVQYNTME</sequence>
<feature type="transmembrane region" description="Helical" evidence="7">
    <location>
        <begin position="249"/>
        <end position="269"/>
    </location>
</feature>
<evidence type="ECO:0000256" key="6">
    <source>
        <dbReference type="SAM" id="MobiDB-lite"/>
    </source>
</evidence>
<dbReference type="EMBL" id="CAKOFQ010007117">
    <property type="protein sequence ID" value="CAH1991583.1"/>
    <property type="molecule type" value="Genomic_DNA"/>
</dbReference>
<feature type="signal peptide" evidence="8">
    <location>
        <begin position="1"/>
        <end position="25"/>
    </location>
</feature>
<accession>A0A9P0L641</accession>
<evidence type="ECO:0000313" key="9">
    <source>
        <dbReference type="EMBL" id="CAH1991583.1"/>
    </source>
</evidence>
<keyword evidence="3 7" id="KW-1133">Transmembrane helix</keyword>
<dbReference type="PANTHER" id="PTHR11506:SF40">
    <property type="entry name" value="LYSOSOME-ASSOCIATED MEMBRANE GLYCOPROTEIN 5"/>
    <property type="match status" value="1"/>
</dbReference>
<gene>
    <name evidence="9" type="ORF">ACAOBT_LOCUS20361</name>
</gene>
<evidence type="ECO:0000313" key="10">
    <source>
        <dbReference type="Proteomes" id="UP001152888"/>
    </source>
</evidence>
<evidence type="ECO:0000256" key="3">
    <source>
        <dbReference type="ARBA" id="ARBA00022989"/>
    </source>
</evidence>
<evidence type="ECO:0000256" key="4">
    <source>
        <dbReference type="ARBA" id="ARBA00023136"/>
    </source>
</evidence>
<name>A0A9P0L641_ACAOB</name>
<dbReference type="GO" id="GO:0005886">
    <property type="term" value="C:plasma membrane"/>
    <property type="evidence" value="ECO:0007669"/>
    <property type="project" value="TreeGrafter"/>
</dbReference>
<comment type="caution">
    <text evidence="9">The sequence shown here is derived from an EMBL/GenBank/DDBJ whole genome shotgun (WGS) entry which is preliminary data.</text>
</comment>
<feature type="chain" id="PRO_5040502925" description="Lysosome-associated membrane glycoprotein 5" evidence="8">
    <location>
        <begin position="26"/>
        <end position="283"/>
    </location>
</feature>
<evidence type="ECO:0000256" key="2">
    <source>
        <dbReference type="ARBA" id="ARBA00022729"/>
    </source>
</evidence>
<keyword evidence="2 8" id="KW-0732">Signal</keyword>
<keyword evidence="1 7" id="KW-0812">Transmembrane</keyword>
<keyword evidence="4 7" id="KW-0472">Membrane</keyword>
<feature type="region of interest" description="Disordered" evidence="6">
    <location>
        <begin position="37"/>
        <end position="57"/>
    </location>
</feature>
<evidence type="ECO:0000256" key="5">
    <source>
        <dbReference type="ARBA" id="ARBA00023180"/>
    </source>
</evidence>
<evidence type="ECO:0000256" key="7">
    <source>
        <dbReference type="SAM" id="Phobius"/>
    </source>
</evidence>
<keyword evidence="5" id="KW-0325">Glycoprotein</keyword>
<dbReference type="InterPro" id="IPR002000">
    <property type="entry name" value="Lysosome-assoc_membr_glycop"/>
</dbReference>
<dbReference type="Gene3D" id="2.40.160.110">
    <property type="match status" value="1"/>
</dbReference>
<proteinExistence type="predicted"/>
<dbReference type="Proteomes" id="UP001152888">
    <property type="component" value="Unassembled WGS sequence"/>
</dbReference>
<evidence type="ECO:0008006" key="11">
    <source>
        <dbReference type="Google" id="ProtNLM"/>
    </source>
</evidence>
<protein>
    <recommendedName>
        <fullName evidence="11">Lysosome-associated membrane glycoprotein 5</fullName>
    </recommendedName>
</protein>
<dbReference type="GO" id="GO:0031902">
    <property type="term" value="C:late endosome membrane"/>
    <property type="evidence" value="ECO:0007669"/>
    <property type="project" value="TreeGrafter"/>
</dbReference>
<dbReference type="GO" id="GO:0072594">
    <property type="term" value="P:establishment of protein localization to organelle"/>
    <property type="evidence" value="ECO:0007669"/>
    <property type="project" value="TreeGrafter"/>
</dbReference>
<organism evidence="9 10">
    <name type="scientific">Acanthoscelides obtectus</name>
    <name type="common">Bean weevil</name>
    <name type="synonym">Bruchus obtectus</name>
    <dbReference type="NCBI Taxonomy" id="200917"/>
    <lineage>
        <taxon>Eukaryota</taxon>
        <taxon>Metazoa</taxon>
        <taxon>Ecdysozoa</taxon>
        <taxon>Arthropoda</taxon>
        <taxon>Hexapoda</taxon>
        <taxon>Insecta</taxon>
        <taxon>Pterygota</taxon>
        <taxon>Neoptera</taxon>
        <taxon>Endopterygota</taxon>
        <taxon>Coleoptera</taxon>
        <taxon>Polyphaga</taxon>
        <taxon>Cucujiformia</taxon>
        <taxon>Chrysomeloidea</taxon>
        <taxon>Chrysomelidae</taxon>
        <taxon>Bruchinae</taxon>
        <taxon>Bruchini</taxon>
        <taxon>Acanthoscelides</taxon>
    </lineage>
</organism>
<dbReference type="OrthoDB" id="6248302at2759"/>
<keyword evidence="10" id="KW-1185">Reference proteome</keyword>
<dbReference type="GO" id="GO:0005765">
    <property type="term" value="C:lysosomal membrane"/>
    <property type="evidence" value="ECO:0007669"/>
    <property type="project" value="TreeGrafter"/>
</dbReference>
<evidence type="ECO:0000256" key="1">
    <source>
        <dbReference type="ARBA" id="ARBA00022692"/>
    </source>
</evidence>
<dbReference type="AlphaFoldDB" id="A0A9P0L641"/>
<reference evidence="9" key="1">
    <citation type="submission" date="2022-03" db="EMBL/GenBank/DDBJ databases">
        <authorList>
            <person name="Sayadi A."/>
        </authorList>
    </citation>
    <scope>NUCLEOTIDE SEQUENCE</scope>
</reference>
<evidence type="ECO:0000256" key="8">
    <source>
        <dbReference type="SAM" id="SignalP"/>
    </source>
</evidence>
<dbReference type="PANTHER" id="PTHR11506">
    <property type="entry name" value="LYSOSOME-ASSOCIATED MEMBRANE GLYCOPROTEIN"/>
    <property type="match status" value="1"/>
</dbReference>